<keyword evidence="3" id="KW-0812">Transmembrane</keyword>
<evidence type="ECO:0000313" key="4">
    <source>
        <dbReference type="EMBL" id="QQB47793.1"/>
    </source>
</evidence>
<evidence type="ECO:0000256" key="2">
    <source>
        <dbReference type="SAM" id="MobiDB-lite"/>
    </source>
</evidence>
<reference evidence="4 5" key="1">
    <citation type="submission" date="2020-12" db="EMBL/GenBank/DDBJ databases">
        <title>FDA dAtabase for Regulatory Grade micrObial Sequences (FDA-ARGOS): Supporting development and validation of Infectious Disease Dx tests.</title>
        <authorList>
            <person name="Sproer C."/>
            <person name="Gronow S."/>
            <person name="Severitt S."/>
            <person name="Schroder I."/>
            <person name="Tallon L."/>
            <person name="Sadzewicz L."/>
            <person name="Zhao X."/>
            <person name="Boylan J."/>
            <person name="Ott S."/>
            <person name="Bowen H."/>
            <person name="Vavikolanu K."/>
            <person name="Mehta A."/>
            <person name="Aluvathingal J."/>
            <person name="Nadendla S."/>
            <person name="Lowell S."/>
            <person name="Myers T."/>
            <person name="Yan Y."/>
            <person name="Sichtig H."/>
        </authorList>
    </citation>
    <scope>NUCLEOTIDE SEQUENCE [LARGE SCALE GENOMIC DNA]</scope>
    <source>
        <strain evidence="4 5">FDAARGOS_1053</strain>
    </source>
</reference>
<feature type="region of interest" description="Disordered" evidence="2">
    <location>
        <begin position="1"/>
        <end position="29"/>
    </location>
</feature>
<keyword evidence="3" id="KW-1133">Transmembrane helix</keyword>
<dbReference type="EMBL" id="CP066007">
    <property type="protein sequence ID" value="QQB47793.1"/>
    <property type="molecule type" value="Genomic_DNA"/>
</dbReference>
<gene>
    <name evidence="4" type="ORF">I6I10_11620</name>
</gene>
<name>A0A7T4JWB0_9CORY</name>
<dbReference type="Proteomes" id="UP000596145">
    <property type="component" value="Chromosome"/>
</dbReference>
<proteinExistence type="predicted"/>
<dbReference type="InterPro" id="IPR007060">
    <property type="entry name" value="FtsL/DivIC"/>
</dbReference>
<dbReference type="OrthoDB" id="5187715at2"/>
<accession>A0A7T4JWB0</accession>
<evidence type="ECO:0000256" key="3">
    <source>
        <dbReference type="SAM" id="Phobius"/>
    </source>
</evidence>
<feature type="transmembrane region" description="Helical" evidence="3">
    <location>
        <begin position="39"/>
        <end position="59"/>
    </location>
</feature>
<dbReference type="Pfam" id="PF04977">
    <property type="entry name" value="DivIC"/>
    <property type="match status" value="1"/>
</dbReference>
<sequence length="168" mass="18688">MVDETRQTAGRARTAGTRGGGSASGGVRRRGAGVELTPGHWVVVILTVIIVLVAIAIPLKNYFQQRGEIARLETSIAAKEQRQKDIAAEIDKYSNDAYKDELARNRFGTTKPGELAYRINDPRMTDDNSLTSVAEDLIVEYPWYEDLWRSVTVPPDPDQLEEQEDVAQ</sequence>
<protein>
    <submittedName>
        <fullName evidence="4">Septum formation initiator family protein</fullName>
    </submittedName>
</protein>
<keyword evidence="1" id="KW-0175">Coiled coil</keyword>
<evidence type="ECO:0000256" key="1">
    <source>
        <dbReference type="SAM" id="Coils"/>
    </source>
</evidence>
<dbReference type="AlphaFoldDB" id="A0A7T4JWB0"/>
<evidence type="ECO:0000313" key="5">
    <source>
        <dbReference type="Proteomes" id="UP000596145"/>
    </source>
</evidence>
<feature type="coiled-coil region" evidence="1">
    <location>
        <begin position="69"/>
        <end position="96"/>
    </location>
</feature>
<keyword evidence="3" id="KW-0472">Membrane</keyword>
<organism evidence="4 5">
    <name type="scientific">Corynebacterium glucuronolyticum</name>
    <dbReference type="NCBI Taxonomy" id="39791"/>
    <lineage>
        <taxon>Bacteria</taxon>
        <taxon>Bacillati</taxon>
        <taxon>Actinomycetota</taxon>
        <taxon>Actinomycetes</taxon>
        <taxon>Mycobacteriales</taxon>
        <taxon>Corynebacteriaceae</taxon>
        <taxon>Corynebacterium</taxon>
    </lineage>
</organism>